<keyword evidence="1" id="KW-0472">Membrane</keyword>
<keyword evidence="3" id="KW-1185">Reference proteome</keyword>
<comment type="caution">
    <text evidence="2">The sequence shown here is derived from an EMBL/GenBank/DDBJ whole genome shotgun (WGS) entry which is preliminary data.</text>
</comment>
<dbReference type="EMBL" id="JPXF01000037">
    <property type="protein sequence ID" value="KGJ74878.1"/>
    <property type="molecule type" value="Genomic_DNA"/>
</dbReference>
<proteinExistence type="predicted"/>
<protein>
    <submittedName>
        <fullName evidence="2">Uncharacterized protein</fullName>
    </submittedName>
</protein>
<sequence>MGIVSVLAEVLITLAVIVLVFAVTAVLIVRMLVKRMRRSRTLATEVLRTRAQLSTGPQRKVR</sequence>
<evidence type="ECO:0000313" key="3">
    <source>
        <dbReference type="Proteomes" id="UP000029864"/>
    </source>
</evidence>
<reference evidence="2 3" key="1">
    <citation type="submission" date="2014-08" db="EMBL/GenBank/DDBJ databases">
        <authorList>
            <person name="Sisinthy S."/>
        </authorList>
    </citation>
    <scope>NUCLEOTIDE SEQUENCE [LARGE SCALE GENOMIC DNA]</scope>
    <source>
        <strain evidence="2 3">RuG17</strain>
    </source>
</reference>
<evidence type="ECO:0000313" key="2">
    <source>
        <dbReference type="EMBL" id="KGJ74878.1"/>
    </source>
</evidence>
<feature type="transmembrane region" description="Helical" evidence="1">
    <location>
        <begin position="6"/>
        <end position="33"/>
    </location>
</feature>
<accession>A0A099JBJ6</accession>
<dbReference type="Proteomes" id="UP000029864">
    <property type="component" value="Unassembled WGS sequence"/>
</dbReference>
<evidence type="ECO:0000256" key="1">
    <source>
        <dbReference type="SAM" id="Phobius"/>
    </source>
</evidence>
<keyword evidence="1" id="KW-0812">Transmembrane</keyword>
<keyword evidence="1" id="KW-1133">Transmembrane helix</keyword>
<gene>
    <name evidence="2" type="ORF">GY21_10105</name>
</gene>
<organism evidence="2 3">
    <name type="scientific">Cryobacterium roopkundense</name>
    <dbReference type="NCBI Taxonomy" id="1001240"/>
    <lineage>
        <taxon>Bacteria</taxon>
        <taxon>Bacillati</taxon>
        <taxon>Actinomycetota</taxon>
        <taxon>Actinomycetes</taxon>
        <taxon>Micrococcales</taxon>
        <taxon>Microbacteriaceae</taxon>
        <taxon>Cryobacterium</taxon>
    </lineage>
</organism>
<dbReference type="AlphaFoldDB" id="A0A099JBJ6"/>
<name>A0A099JBJ6_9MICO</name>